<name>A0A6A6VXX0_9PEZI</name>
<feature type="compositionally biased region" description="Low complexity" evidence="1">
    <location>
        <begin position="117"/>
        <end position="131"/>
    </location>
</feature>
<dbReference type="AlphaFoldDB" id="A0A6A6VXX0"/>
<accession>A0A6A6VXX0</accession>
<dbReference type="EMBL" id="ML996579">
    <property type="protein sequence ID" value="KAF2754656.1"/>
    <property type="molecule type" value="Genomic_DNA"/>
</dbReference>
<sequence>MSSQLKSSLAVAIRAIDPSFREGAQTFVERVATQVPIIKAIQLNGNRPHRSHDDPTDTKLVISFALYKSATTSSRNRVGSGHVHADGTGHVNFPSKYKQYRAVTGMEYRAPIGQLIKSGDSSSKESQSGDSSSKESKSDDLTWRTNEQTGYAEWWDGTNWVAGAWSDQNQRWYAFYNGQWYHQK</sequence>
<feature type="region of interest" description="Disordered" evidence="1">
    <location>
        <begin position="115"/>
        <end position="142"/>
    </location>
</feature>
<dbReference type="GeneID" id="54485655"/>
<gene>
    <name evidence="2" type="ORF">EJ05DRAFT_479092</name>
</gene>
<feature type="compositionally biased region" description="Basic and acidic residues" evidence="1">
    <location>
        <begin position="132"/>
        <end position="142"/>
    </location>
</feature>
<protein>
    <submittedName>
        <fullName evidence="2">Uncharacterized protein</fullName>
    </submittedName>
</protein>
<keyword evidence="3" id="KW-1185">Reference proteome</keyword>
<evidence type="ECO:0000256" key="1">
    <source>
        <dbReference type="SAM" id="MobiDB-lite"/>
    </source>
</evidence>
<dbReference type="RefSeq" id="XP_033597107.1">
    <property type="nucleotide sequence ID" value="XM_033744601.1"/>
</dbReference>
<proteinExistence type="predicted"/>
<evidence type="ECO:0000313" key="2">
    <source>
        <dbReference type="EMBL" id="KAF2754656.1"/>
    </source>
</evidence>
<evidence type="ECO:0000313" key="3">
    <source>
        <dbReference type="Proteomes" id="UP000799437"/>
    </source>
</evidence>
<dbReference type="Proteomes" id="UP000799437">
    <property type="component" value="Unassembled WGS sequence"/>
</dbReference>
<organism evidence="2 3">
    <name type="scientific">Pseudovirgaria hyperparasitica</name>
    <dbReference type="NCBI Taxonomy" id="470096"/>
    <lineage>
        <taxon>Eukaryota</taxon>
        <taxon>Fungi</taxon>
        <taxon>Dikarya</taxon>
        <taxon>Ascomycota</taxon>
        <taxon>Pezizomycotina</taxon>
        <taxon>Dothideomycetes</taxon>
        <taxon>Dothideomycetes incertae sedis</taxon>
        <taxon>Acrospermales</taxon>
        <taxon>Acrospermaceae</taxon>
        <taxon>Pseudovirgaria</taxon>
    </lineage>
</organism>
<reference evidence="2" key="1">
    <citation type="journal article" date="2020" name="Stud. Mycol.">
        <title>101 Dothideomycetes genomes: a test case for predicting lifestyles and emergence of pathogens.</title>
        <authorList>
            <person name="Haridas S."/>
            <person name="Albert R."/>
            <person name="Binder M."/>
            <person name="Bloem J."/>
            <person name="Labutti K."/>
            <person name="Salamov A."/>
            <person name="Andreopoulos B."/>
            <person name="Baker S."/>
            <person name="Barry K."/>
            <person name="Bills G."/>
            <person name="Bluhm B."/>
            <person name="Cannon C."/>
            <person name="Castanera R."/>
            <person name="Culley D."/>
            <person name="Daum C."/>
            <person name="Ezra D."/>
            <person name="Gonzalez J."/>
            <person name="Henrissat B."/>
            <person name="Kuo A."/>
            <person name="Liang C."/>
            <person name="Lipzen A."/>
            <person name="Lutzoni F."/>
            <person name="Magnuson J."/>
            <person name="Mondo S."/>
            <person name="Nolan M."/>
            <person name="Ohm R."/>
            <person name="Pangilinan J."/>
            <person name="Park H.-J."/>
            <person name="Ramirez L."/>
            <person name="Alfaro M."/>
            <person name="Sun H."/>
            <person name="Tritt A."/>
            <person name="Yoshinaga Y."/>
            <person name="Zwiers L.-H."/>
            <person name="Turgeon B."/>
            <person name="Goodwin S."/>
            <person name="Spatafora J."/>
            <person name="Crous P."/>
            <person name="Grigoriev I."/>
        </authorList>
    </citation>
    <scope>NUCLEOTIDE SEQUENCE</scope>
    <source>
        <strain evidence="2">CBS 121739</strain>
    </source>
</reference>
<dbReference type="OrthoDB" id="3531694at2759"/>